<feature type="transmembrane region" description="Helical" evidence="2">
    <location>
        <begin position="6"/>
        <end position="29"/>
    </location>
</feature>
<gene>
    <name evidence="3" type="ORF">SAMN05216238_103157</name>
</gene>
<evidence type="ECO:0000313" key="4">
    <source>
        <dbReference type="Proteomes" id="UP000199474"/>
    </source>
</evidence>
<evidence type="ECO:0000313" key="3">
    <source>
        <dbReference type="EMBL" id="SFD68754.1"/>
    </source>
</evidence>
<feature type="transmembrane region" description="Helical" evidence="2">
    <location>
        <begin position="75"/>
        <end position="96"/>
    </location>
</feature>
<protein>
    <submittedName>
        <fullName evidence="3">Uncharacterized protein</fullName>
    </submittedName>
</protein>
<evidence type="ECO:0000256" key="2">
    <source>
        <dbReference type="SAM" id="Phobius"/>
    </source>
</evidence>
<dbReference type="EMBL" id="FOMR01000003">
    <property type="protein sequence ID" value="SFD68754.1"/>
    <property type="molecule type" value="Genomic_DNA"/>
</dbReference>
<dbReference type="STRING" id="640948.SAMN05216238_103157"/>
<organism evidence="3 4">
    <name type="scientific">Lentibacillus persicus</name>
    <dbReference type="NCBI Taxonomy" id="640948"/>
    <lineage>
        <taxon>Bacteria</taxon>
        <taxon>Bacillati</taxon>
        <taxon>Bacillota</taxon>
        <taxon>Bacilli</taxon>
        <taxon>Bacillales</taxon>
        <taxon>Bacillaceae</taxon>
        <taxon>Lentibacillus</taxon>
    </lineage>
</organism>
<proteinExistence type="predicted"/>
<dbReference type="Proteomes" id="UP000199474">
    <property type="component" value="Unassembled WGS sequence"/>
</dbReference>
<reference evidence="4" key="1">
    <citation type="submission" date="2016-10" db="EMBL/GenBank/DDBJ databases">
        <authorList>
            <person name="Varghese N."/>
            <person name="Submissions S."/>
        </authorList>
    </citation>
    <scope>NUCLEOTIDE SEQUENCE [LARGE SCALE GENOMIC DNA]</scope>
    <source>
        <strain evidence="4">DSM 22530</strain>
    </source>
</reference>
<evidence type="ECO:0000256" key="1">
    <source>
        <dbReference type="SAM" id="MobiDB-lite"/>
    </source>
</evidence>
<name>A0A1I1UDJ0_9BACI</name>
<sequence>MTLEGSIPVIIFIILFMMIALAVSYIYGWKMIEATGLFGSQTFIASMINLFLWACAVFGWFLYTTGKGEELFFGGLVLMGGLFVLSEAALITTLFLRRHNFMGTDNGTEERSESDENARLIDQGKQE</sequence>
<dbReference type="AlphaFoldDB" id="A0A1I1UDJ0"/>
<dbReference type="RefSeq" id="WP_177183354.1">
    <property type="nucleotide sequence ID" value="NZ_FOMR01000003.1"/>
</dbReference>
<feature type="compositionally biased region" description="Basic and acidic residues" evidence="1">
    <location>
        <begin position="108"/>
        <end position="127"/>
    </location>
</feature>
<keyword evidence="2" id="KW-1133">Transmembrane helix</keyword>
<feature type="transmembrane region" description="Helical" evidence="2">
    <location>
        <begin position="41"/>
        <end position="63"/>
    </location>
</feature>
<keyword evidence="2" id="KW-0472">Membrane</keyword>
<feature type="region of interest" description="Disordered" evidence="1">
    <location>
        <begin position="104"/>
        <end position="127"/>
    </location>
</feature>
<keyword evidence="4" id="KW-1185">Reference proteome</keyword>
<keyword evidence="2" id="KW-0812">Transmembrane</keyword>
<accession>A0A1I1UDJ0</accession>